<evidence type="ECO:0000313" key="3">
    <source>
        <dbReference type="Proteomes" id="UP001244207"/>
    </source>
</evidence>
<feature type="region of interest" description="Disordered" evidence="1">
    <location>
        <begin position="180"/>
        <end position="202"/>
    </location>
</feature>
<reference evidence="2" key="1">
    <citation type="submission" date="2021-12" db="EMBL/GenBank/DDBJ databases">
        <title>Comparative genomics, transcriptomics and evolutionary studies reveal genomic signatures of adaptation to plant cell wall in hemibiotrophic fungi.</title>
        <authorList>
            <consortium name="DOE Joint Genome Institute"/>
            <person name="Baroncelli R."/>
            <person name="Diaz J.F."/>
            <person name="Benocci T."/>
            <person name="Peng M."/>
            <person name="Battaglia E."/>
            <person name="Haridas S."/>
            <person name="Andreopoulos W."/>
            <person name="Labutti K."/>
            <person name="Pangilinan J."/>
            <person name="Floch G.L."/>
            <person name="Makela M.R."/>
            <person name="Henrissat B."/>
            <person name="Grigoriev I.V."/>
            <person name="Crouch J.A."/>
            <person name="De Vries R.P."/>
            <person name="Sukno S.A."/>
            <person name="Thon M.R."/>
        </authorList>
    </citation>
    <scope>NUCLEOTIDE SEQUENCE</scope>
    <source>
        <strain evidence="2">CBS 112980</strain>
    </source>
</reference>
<dbReference type="EMBL" id="JAHMHS010000037">
    <property type="protein sequence ID" value="KAK1725912.1"/>
    <property type="molecule type" value="Genomic_DNA"/>
</dbReference>
<dbReference type="GeneID" id="85394309"/>
<feature type="compositionally biased region" description="Basic and acidic residues" evidence="1">
    <location>
        <begin position="188"/>
        <end position="200"/>
    </location>
</feature>
<evidence type="ECO:0000256" key="1">
    <source>
        <dbReference type="SAM" id="MobiDB-lite"/>
    </source>
</evidence>
<dbReference type="Proteomes" id="UP001244207">
    <property type="component" value="Unassembled WGS sequence"/>
</dbReference>
<dbReference type="RefSeq" id="XP_060365967.1">
    <property type="nucleotide sequence ID" value="XM_060510410.1"/>
</dbReference>
<accession>A0AAD8UKC9</accession>
<name>A0AAD8UKC9_GLOAC</name>
<gene>
    <name evidence="2" type="ORF">BDZ83DRAFT_650933</name>
</gene>
<organism evidence="2 3">
    <name type="scientific">Glomerella acutata</name>
    <name type="common">Colletotrichum acutatum</name>
    <dbReference type="NCBI Taxonomy" id="27357"/>
    <lineage>
        <taxon>Eukaryota</taxon>
        <taxon>Fungi</taxon>
        <taxon>Dikarya</taxon>
        <taxon>Ascomycota</taxon>
        <taxon>Pezizomycotina</taxon>
        <taxon>Sordariomycetes</taxon>
        <taxon>Hypocreomycetidae</taxon>
        <taxon>Glomerellales</taxon>
        <taxon>Glomerellaceae</taxon>
        <taxon>Colletotrichum</taxon>
        <taxon>Colletotrichum acutatum species complex</taxon>
    </lineage>
</organism>
<protein>
    <submittedName>
        <fullName evidence="2">Uncharacterized protein</fullName>
    </submittedName>
</protein>
<keyword evidence="3" id="KW-1185">Reference proteome</keyword>
<comment type="caution">
    <text evidence="2">The sequence shown here is derived from an EMBL/GenBank/DDBJ whole genome shotgun (WGS) entry which is preliminary data.</text>
</comment>
<evidence type="ECO:0000313" key="2">
    <source>
        <dbReference type="EMBL" id="KAK1725912.1"/>
    </source>
</evidence>
<dbReference type="AlphaFoldDB" id="A0AAD8UKC9"/>
<proteinExistence type="predicted"/>
<sequence>MGLACLKKPRSQLLLKFLLEAETNSSDSAMCQLIQQVEADGNDNLVRQVIQKAKDVGGIKMMDQLLTAAKADDRGSAWDKWSQYDRGGVVAHQITAGLAQDTIHLMELQQRGYSNPEAERRNLDRQFLLAEFEEAIKNSRKLLAAYRESTLHLPMYDSRWMRGETELEGDVRRYHVPQLAPLSRPHSRHDASGHPEDPAKVHNPPMNLDAVSIGIQVRPVGRDEVNNWVDLLCVVEGRGSVGRARDPSVGALFCPLPG</sequence>